<keyword evidence="6" id="KW-1185">Reference proteome</keyword>
<evidence type="ECO:0000259" key="4">
    <source>
        <dbReference type="Pfam" id="PF01420"/>
    </source>
</evidence>
<evidence type="ECO:0000313" key="5">
    <source>
        <dbReference type="EMBL" id="MBU7597189.1"/>
    </source>
</evidence>
<keyword evidence="3" id="KW-0238">DNA-binding</keyword>
<dbReference type="Pfam" id="PF01420">
    <property type="entry name" value="Methylase_S"/>
    <property type="match status" value="1"/>
</dbReference>
<dbReference type="AlphaFoldDB" id="A0A949JJ48"/>
<keyword evidence="5" id="KW-0540">Nuclease</keyword>
<dbReference type="InterPro" id="IPR044946">
    <property type="entry name" value="Restrct_endonuc_typeI_TRD_sf"/>
</dbReference>
<dbReference type="InterPro" id="IPR000055">
    <property type="entry name" value="Restrct_endonuc_typeI_TRD"/>
</dbReference>
<name>A0A949JJ48_9ACTN</name>
<gene>
    <name evidence="5" type="ORF">JGS22_005960</name>
</gene>
<evidence type="ECO:0000256" key="3">
    <source>
        <dbReference type="ARBA" id="ARBA00023125"/>
    </source>
</evidence>
<dbReference type="PANTHER" id="PTHR30408:SF12">
    <property type="entry name" value="TYPE I RESTRICTION ENZYME MJAVIII SPECIFICITY SUBUNIT"/>
    <property type="match status" value="1"/>
</dbReference>
<reference evidence="5" key="1">
    <citation type="submission" date="2021-06" db="EMBL/GenBank/DDBJ databases">
        <title>Sequencing of actinobacteria type strains.</title>
        <authorList>
            <person name="Nguyen G.-S."/>
            <person name="Wentzel A."/>
        </authorList>
    </citation>
    <scope>NUCLEOTIDE SEQUENCE</scope>
    <source>
        <strain evidence="5">P38-E01</strain>
    </source>
</reference>
<evidence type="ECO:0000313" key="6">
    <source>
        <dbReference type="Proteomes" id="UP000694501"/>
    </source>
</evidence>
<evidence type="ECO:0000256" key="1">
    <source>
        <dbReference type="ARBA" id="ARBA00010923"/>
    </source>
</evidence>
<dbReference type="EMBL" id="JAELVF020000001">
    <property type="protein sequence ID" value="MBU7597189.1"/>
    <property type="molecule type" value="Genomic_DNA"/>
</dbReference>
<dbReference type="GO" id="GO:0003677">
    <property type="term" value="F:DNA binding"/>
    <property type="evidence" value="ECO:0007669"/>
    <property type="project" value="UniProtKB-KW"/>
</dbReference>
<accession>A0A949JJ48</accession>
<dbReference type="EC" id="3.1.21.-" evidence="5"/>
<dbReference type="GO" id="GO:0016787">
    <property type="term" value="F:hydrolase activity"/>
    <property type="evidence" value="ECO:0007669"/>
    <property type="project" value="UniProtKB-KW"/>
</dbReference>
<organism evidence="5 6">
    <name type="scientific">Streptomyces tardus</name>
    <dbReference type="NCBI Taxonomy" id="2780544"/>
    <lineage>
        <taxon>Bacteria</taxon>
        <taxon>Bacillati</taxon>
        <taxon>Actinomycetota</taxon>
        <taxon>Actinomycetes</taxon>
        <taxon>Kitasatosporales</taxon>
        <taxon>Streptomycetaceae</taxon>
        <taxon>Streptomyces</taxon>
    </lineage>
</organism>
<dbReference type="Proteomes" id="UP000694501">
    <property type="component" value="Unassembled WGS sequence"/>
</dbReference>
<protein>
    <submittedName>
        <fullName evidence="5">Restriction endonuclease subunit S</fullName>
        <ecNumber evidence="5">3.1.21.-</ecNumber>
    </submittedName>
</protein>
<evidence type="ECO:0000256" key="2">
    <source>
        <dbReference type="ARBA" id="ARBA00022747"/>
    </source>
</evidence>
<comment type="similarity">
    <text evidence="1">Belongs to the type-I restriction system S methylase family.</text>
</comment>
<dbReference type="PANTHER" id="PTHR30408">
    <property type="entry name" value="TYPE-1 RESTRICTION ENZYME ECOKI SPECIFICITY PROTEIN"/>
    <property type="match status" value="1"/>
</dbReference>
<proteinExistence type="inferred from homology"/>
<dbReference type="GO" id="GO:0004519">
    <property type="term" value="F:endonuclease activity"/>
    <property type="evidence" value="ECO:0007669"/>
    <property type="project" value="UniProtKB-KW"/>
</dbReference>
<keyword evidence="5" id="KW-0255">Endonuclease</keyword>
<keyword evidence="5" id="KW-0378">Hydrolase</keyword>
<dbReference type="InterPro" id="IPR052021">
    <property type="entry name" value="Type-I_RS_S_subunit"/>
</dbReference>
<feature type="domain" description="Type I restriction modification DNA specificity" evidence="4">
    <location>
        <begin position="40"/>
        <end position="180"/>
    </location>
</feature>
<dbReference type="SUPFAM" id="SSF116734">
    <property type="entry name" value="DNA methylase specificity domain"/>
    <property type="match status" value="2"/>
</dbReference>
<dbReference type="RefSeq" id="WP_211040203.1">
    <property type="nucleotide sequence ID" value="NZ_JAELVF020000001.1"/>
</dbReference>
<keyword evidence="2" id="KW-0680">Restriction system</keyword>
<comment type="caution">
    <text evidence="5">The sequence shown here is derived from an EMBL/GenBank/DDBJ whole genome shotgun (WGS) entry which is preliminary data.</text>
</comment>
<sequence length="425" mass="47996">MNSARIDQSILSSVAWPSGWRTVPLWAMFDRIKDVGHPYEELLSVYRDYGVVKRESRDDNFNKAAPDRNIYQLIGPGWLVVNRMKAWQGSVGISKYRGIVSGHYICFRPNHREEGRFLNWLLRSGIYATEFASLSRGVRPGQVEIDNDLLRVLPVKIPPVGEQRRIADFLDAEIGYIDALLDARKRQLDRLKELWTSSLAARVESMIAEHGIVRLRRVVRSVEQGWSPQCEDAPAGPDEWAVLKTSSVSSGVFRPMEHKRLPGGLHPDLRYRILDGDLLMTRGSGSTEHVGVSTVANTEGRNLLLSDLLYRIRTDREWSPEFVALMLRSRPVRGFMSLLMRGQSGQTIKLRSEDIKEIHVPSVPVEQQVRITADLTAEERRIEATRAAIETSSALLSESRQALITAAVTGQLDVTTARPTHDRNL</sequence>
<dbReference type="Gene3D" id="3.90.220.20">
    <property type="entry name" value="DNA methylase specificity domains"/>
    <property type="match status" value="2"/>
</dbReference>
<dbReference type="GO" id="GO:0009307">
    <property type="term" value="P:DNA restriction-modification system"/>
    <property type="evidence" value="ECO:0007669"/>
    <property type="project" value="UniProtKB-KW"/>
</dbReference>